<dbReference type="PROSITE" id="PS51257">
    <property type="entry name" value="PROKAR_LIPOPROTEIN"/>
    <property type="match status" value="1"/>
</dbReference>
<organism evidence="2 3">
    <name type="scientific">Giardia intestinalis</name>
    <name type="common">Giardia lamblia</name>
    <dbReference type="NCBI Taxonomy" id="5741"/>
    <lineage>
        <taxon>Eukaryota</taxon>
        <taxon>Metamonada</taxon>
        <taxon>Diplomonadida</taxon>
        <taxon>Hexamitidae</taxon>
        <taxon>Giardiinae</taxon>
        <taxon>Giardia</taxon>
    </lineage>
</organism>
<feature type="transmembrane region" description="Helical" evidence="1">
    <location>
        <begin position="62"/>
        <end position="82"/>
    </location>
</feature>
<dbReference type="VEuPathDB" id="GiardiaDB:GL50803_0016384"/>
<dbReference type="VEuPathDB" id="GiardiaDB:GL50581_1692"/>
<dbReference type="VEuPathDB" id="GiardiaDB:QR46_4143"/>
<sequence length="250" mass="27531">MGRQKMAVTRVLLTIPSSTRVGSFACIVVIACTTLVFFLGFGNYTYDIQGVITKSFTFQSEILDIIAIFAIPIGFLYLYIVEMTRLRLNLAFKSGWIISHLVFFGLSFLISVYYIICRPKETLSFVISLVPEDVDISSFTNFIDKLVKMGLDGEGPAKKSLFAVFDNNGSVVTNSTNTFIGVVMCVLASWSFVLQTVVAALFTAMACSKYGERNIIVGIKTTGDTYRVHVERHSTRDLGKKSKLSAGTAA</sequence>
<evidence type="ECO:0000313" key="2">
    <source>
        <dbReference type="EMBL" id="ESU35667.1"/>
    </source>
</evidence>
<reference evidence="2 3" key="2">
    <citation type="journal article" date="2013" name="Genome Biol. Evol.">
        <title>Genome sequencing of Giardia lamblia genotypes A2 and B isolates (DH and GS) and comparative analysis with the genomes of genotypes A1 and E (WB and Pig).</title>
        <authorList>
            <person name="Adam R.D."/>
            <person name="Dahlstrom E.W."/>
            <person name="Martens C.A."/>
            <person name="Bruno D.P."/>
            <person name="Barbian K.D."/>
            <person name="Ricklefs S.M."/>
            <person name="Hernandez M.M."/>
            <person name="Narla N.P."/>
            <person name="Patel R.B."/>
            <person name="Porcella S.F."/>
            <person name="Nash T.E."/>
        </authorList>
    </citation>
    <scope>NUCLEOTIDE SEQUENCE [LARGE SCALE GENOMIC DNA]</scope>
    <source>
        <strain evidence="2 3">DH</strain>
    </source>
</reference>
<dbReference type="VEuPathDB" id="GiardiaDB:DHA2_16384"/>
<keyword evidence="1" id="KW-0472">Membrane</keyword>
<keyword evidence="1" id="KW-0812">Transmembrane</keyword>
<feature type="transmembrane region" description="Helical" evidence="1">
    <location>
        <begin position="94"/>
        <end position="116"/>
    </location>
</feature>
<feature type="transmembrane region" description="Helical" evidence="1">
    <location>
        <begin position="21"/>
        <end position="42"/>
    </location>
</feature>
<proteinExistence type="predicted"/>
<dbReference type="Proteomes" id="UP000018320">
    <property type="component" value="Unassembled WGS sequence"/>
</dbReference>
<evidence type="ECO:0000256" key="1">
    <source>
        <dbReference type="SAM" id="Phobius"/>
    </source>
</evidence>
<name>V6TB88_GIAIN</name>
<comment type="caution">
    <text evidence="2">The sequence shown here is derived from an EMBL/GenBank/DDBJ whole genome shotgun (WGS) entry which is preliminary data.</text>
</comment>
<gene>
    <name evidence="2" type="ORF">DHA2_16384</name>
</gene>
<dbReference type="EMBL" id="AHGT01000072">
    <property type="protein sequence ID" value="ESU35667.1"/>
    <property type="molecule type" value="Genomic_DNA"/>
</dbReference>
<dbReference type="AlphaFoldDB" id="V6TB88"/>
<protein>
    <submittedName>
        <fullName evidence="2">Uncharacterized protein</fullName>
    </submittedName>
</protein>
<feature type="transmembrane region" description="Helical" evidence="1">
    <location>
        <begin position="179"/>
        <end position="204"/>
    </location>
</feature>
<accession>V6TB88</accession>
<evidence type="ECO:0000313" key="3">
    <source>
        <dbReference type="Proteomes" id="UP000018320"/>
    </source>
</evidence>
<reference evidence="3" key="1">
    <citation type="submission" date="2012-02" db="EMBL/GenBank/DDBJ databases">
        <title>Genome sequencing of Giardia lamblia Genotypes A2 and B isolates (DH and GS) and comparative analysis with the genomes of Genotypes A1 and E (WB and Pig).</title>
        <authorList>
            <person name="Adam R."/>
            <person name="Dahlstrom E."/>
            <person name="Martens C."/>
            <person name="Bruno D."/>
            <person name="Barbian K."/>
            <person name="Porcella S.F."/>
            <person name="Nash T."/>
        </authorList>
    </citation>
    <scope>NUCLEOTIDE SEQUENCE</scope>
    <source>
        <strain evidence="3">DH</strain>
    </source>
</reference>
<keyword evidence="1" id="KW-1133">Transmembrane helix</keyword>